<dbReference type="AlphaFoldDB" id="A0A1B7JEA8"/>
<dbReference type="Proteomes" id="UP000078386">
    <property type="component" value="Unassembled WGS sequence"/>
</dbReference>
<evidence type="ECO:0000313" key="1">
    <source>
        <dbReference type="EMBL" id="OAT46263.1"/>
    </source>
</evidence>
<accession>A0A1B7JEA8</accession>
<sequence length="117" mass="13488">MRVFLCPPYSPQNATCRTHKPKQRNGIPEIDHAHRAALAAPERDKINLSTTKTALHRTRLRFLDRKNFSVGFFFKTYRQPAPVLAALLRLETEKIEKNFSNFQFEGSAEDLSKKSTQ</sequence>
<gene>
    <name evidence="1" type="ORF">M989_04235</name>
</gene>
<evidence type="ECO:0000313" key="2">
    <source>
        <dbReference type="Proteomes" id="UP000078386"/>
    </source>
</evidence>
<protein>
    <submittedName>
        <fullName evidence="1">Uncharacterized protein</fullName>
    </submittedName>
</protein>
<dbReference type="EMBL" id="LXEU01000085">
    <property type="protein sequence ID" value="OAT46263.1"/>
    <property type="molecule type" value="Genomic_DNA"/>
</dbReference>
<name>A0A1B7JEA8_9ENTR</name>
<comment type="caution">
    <text evidence="1">The sequence shown here is derived from an EMBL/GenBank/DDBJ whole genome shotgun (WGS) entry which is preliminary data.</text>
</comment>
<proteinExistence type="predicted"/>
<organism evidence="1 2">
    <name type="scientific">Kluyvera georgiana ATCC 51603</name>
    <dbReference type="NCBI Taxonomy" id="1354264"/>
    <lineage>
        <taxon>Bacteria</taxon>
        <taxon>Pseudomonadati</taxon>
        <taxon>Pseudomonadota</taxon>
        <taxon>Gammaproteobacteria</taxon>
        <taxon>Enterobacterales</taxon>
        <taxon>Enterobacteriaceae</taxon>
        <taxon>Kluyvera</taxon>
    </lineage>
</organism>
<reference evidence="1 2" key="1">
    <citation type="submission" date="2016-04" db="EMBL/GenBank/DDBJ databases">
        <title>ATOL: Assembling a taxonomically balanced genome-scale reconstruction of the evolutionary history of the Enterobacteriaceae.</title>
        <authorList>
            <person name="Plunkett G.III."/>
            <person name="Neeno-Eckwall E.C."/>
            <person name="Glasner J.D."/>
            <person name="Perna N.T."/>
        </authorList>
    </citation>
    <scope>NUCLEOTIDE SEQUENCE [LARGE SCALE GENOMIC DNA]</scope>
    <source>
        <strain evidence="1 2">ATCC 51603</strain>
    </source>
</reference>
<keyword evidence="2" id="KW-1185">Reference proteome</keyword>
<dbReference type="PATRIC" id="fig|1354264.4.peg.4381"/>